<evidence type="ECO:0000256" key="3">
    <source>
        <dbReference type="RuleBase" id="RU000363"/>
    </source>
</evidence>
<dbReference type="GO" id="GO:0016491">
    <property type="term" value="F:oxidoreductase activity"/>
    <property type="evidence" value="ECO:0007669"/>
    <property type="project" value="UniProtKB-KW"/>
</dbReference>
<gene>
    <name evidence="5" type="ORF">MMAD_00430</name>
</gene>
<dbReference type="InterPro" id="IPR020904">
    <property type="entry name" value="Sc_DH/Rdtase_CS"/>
</dbReference>
<reference evidence="5 6" key="1">
    <citation type="journal article" date="2019" name="Emerg. Microbes Infect.">
        <title>Comprehensive subspecies identification of 175 nontuberculous mycobacteria species based on 7547 genomic profiles.</title>
        <authorList>
            <person name="Matsumoto Y."/>
            <person name="Kinjo T."/>
            <person name="Motooka D."/>
            <person name="Nabeya D."/>
            <person name="Jung N."/>
            <person name="Uechi K."/>
            <person name="Horii T."/>
            <person name="Iida T."/>
            <person name="Fujita J."/>
            <person name="Nakamura S."/>
        </authorList>
    </citation>
    <scope>NUCLEOTIDE SEQUENCE [LARGE SCALE GENOMIC DNA]</scope>
    <source>
        <strain evidence="5 6">JCM 13574</strain>
    </source>
</reference>
<comment type="similarity">
    <text evidence="1 3">Belongs to the short-chain dehydrogenases/reductases (SDR) family.</text>
</comment>
<dbReference type="Proteomes" id="UP000466517">
    <property type="component" value="Chromosome"/>
</dbReference>
<accession>A0A7I7XBM3</accession>
<dbReference type="Gene3D" id="3.40.50.720">
    <property type="entry name" value="NAD(P)-binding Rossmann-like Domain"/>
    <property type="match status" value="1"/>
</dbReference>
<protein>
    <submittedName>
        <fullName evidence="5">Short chain dehydrogenase</fullName>
    </submittedName>
</protein>
<dbReference type="Pfam" id="PF00106">
    <property type="entry name" value="adh_short"/>
    <property type="match status" value="1"/>
</dbReference>
<dbReference type="GO" id="GO:0016020">
    <property type="term" value="C:membrane"/>
    <property type="evidence" value="ECO:0007669"/>
    <property type="project" value="TreeGrafter"/>
</dbReference>
<dbReference type="InterPro" id="IPR057326">
    <property type="entry name" value="KR_dom"/>
</dbReference>
<dbReference type="PROSITE" id="PS00061">
    <property type="entry name" value="ADH_SHORT"/>
    <property type="match status" value="1"/>
</dbReference>
<dbReference type="PRINTS" id="PR00080">
    <property type="entry name" value="SDRFAMILY"/>
</dbReference>
<dbReference type="KEGG" id="mmag:MMAD_00430"/>
<dbReference type="RefSeq" id="WP_163730819.1">
    <property type="nucleotide sequence ID" value="NZ_AP022610.1"/>
</dbReference>
<proteinExistence type="inferred from homology"/>
<feature type="domain" description="Ketoreductase" evidence="4">
    <location>
        <begin position="13"/>
        <end position="184"/>
    </location>
</feature>
<keyword evidence="6" id="KW-1185">Reference proteome</keyword>
<evidence type="ECO:0000256" key="2">
    <source>
        <dbReference type="ARBA" id="ARBA00023002"/>
    </source>
</evidence>
<dbReference type="InterPro" id="IPR002347">
    <property type="entry name" value="SDR_fam"/>
</dbReference>
<dbReference type="EMBL" id="AP022610">
    <property type="protein sequence ID" value="BBZ25748.1"/>
    <property type="molecule type" value="Genomic_DNA"/>
</dbReference>
<dbReference type="PRINTS" id="PR00081">
    <property type="entry name" value="GDHRDH"/>
</dbReference>
<organism evidence="5 6">
    <name type="scientific">Mycolicibacterium madagascariense</name>
    <dbReference type="NCBI Taxonomy" id="212765"/>
    <lineage>
        <taxon>Bacteria</taxon>
        <taxon>Bacillati</taxon>
        <taxon>Actinomycetota</taxon>
        <taxon>Actinomycetes</taxon>
        <taxon>Mycobacteriales</taxon>
        <taxon>Mycobacteriaceae</taxon>
        <taxon>Mycolicibacterium</taxon>
    </lineage>
</organism>
<dbReference type="AlphaFoldDB" id="A0A7I7XBM3"/>
<keyword evidence="2" id="KW-0560">Oxidoreductase</keyword>
<evidence type="ECO:0000256" key="1">
    <source>
        <dbReference type="ARBA" id="ARBA00006484"/>
    </source>
</evidence>
<evidence type="ECO:0000313" key="6">
    <source>
        <dbReference type="Proteomes" id="UP000466517"/>
    </source>
</evidence>
<name>A0A7I7XBM3_9MYCO</name>
<dbReference type="SUPFAM" id="SSF51735">
    <property type="entry name" value="NAD(P)-binding Rossmann-fold domains"/>
    <property type="match status" value="1"/>
</dbReference>
<dbReference type="PANTHER" id="PTHR44196:SF1">
    <property type="entry name" value="DEHYDROGENASE_REDUCTASE SDR FAMILY MEMBER 7B"/>
    <property type="match status" value="1"/>
</dbReference>
<evidence type="ECO:0000313" key="5">
    <source>
        <dbReference type="EMBL" id="BBZ25748.1"/>
    </source>
</evidence>
<dbReference type="NCBIfam" id="NF006073">
    <property type="entry name" value="PRK08219.1"/>
    <property type="match status" value="1"/>
</dbReference>
<sequence>MVPDDRSHGDKTPTALITGAAGGLGSALADALAPTHALLLAGRPSDRLDALAARLGAPTWPLDLTDAASIEAATEVLTDLDVLIHNAGVCYPGRVAESSAEEWRASFEVNVVGAVALTLALLPALRAARGQVIFINSGSGIKASPGMASYSASKFALRSFAYSLRADEPDLRVTSVHPGRFDSEMQRALVAYEEGDYDPARFMSPETVAGVVAQAVHTPPDAQVHEIVLRPR</sequence>
<evidence type="ECO:0000259" key="4">
    <source>
        <dbReference type="SMART" id="SM00822"/>
    </source>
</evidence>
<dbReference type="SMART" id="SM00822">
    <property type="entry name" value="PKS_KR"/>
    <property type="match status" value="1"/>
</dbReference>
<dbReference type="PANTHER" id="PTHR44196">
    <property type="entry name" value="DEHYDROGENASE/REDUCTASE SDR FAMILY MEMBER 7B"/>
    <property type="match status" value="1"/>
</dbReference>
<dbReference type="InterPro" id="IPR036291">
    <property type="entry name" value="NAD(P)-bd_dom_sf"/>
</dbReference>
<dbReference type="CDD" id="cd05233">
    <property type="entry name" value="SDR_c"/>
    <property type="match status" value="1"/>
</dbReference>